<reference evidence="9" key="1">
    <citation type="submission" date="2019-08" db="EMBL/GenBank/DDBJ databases">
        <authorList>
            <person name="Kucharzyk K."/>
            <person name="Murdoch R.W."/>
            <person name="Higgins S."/>
            <person name="Loffler F."/>
        </authorList>
    </citation>
    <scope>NUCLEOTIDE SEQUENCE</scope>
</reference>
<dbReference type="PANTHER" id="PTHR40062:SF1">
    <property type="entry name" value="GLOBAL TRANSCRIPTIONAL REGULATOR CODY"/>
    <property type="match status" value="1"/>
</dbReference>
<dbReference type="InterPro" id="IPR014154">
    <property type="entry name" value="CodY"/>
</dbReference>
<keyword evidence="2" id="KW-0678">Repressor</keyword>
<gene>
    <name evidence="9" type="primary">codY_2</name>
    <name evidence="9" type="ORF">SDC9_12687</name>
</gene>
<dbReference type="Gene3D" id="3.30.450.40">
    <property type="match status" value="1"/>
</dbReference>
<evidence type="ECO:0000256" key="2">
    <source>
        <dbReference type="ARBA" id="ARBA00022491"/>
    </source>
</evidence>
<dbReference type="GO" id="GO:0003700">
    <property type="term" value="F:DNA-binding transcription factor activity"/>
    <property type="evidence" value="ECO:0007669"/>
    <property type="project" value="InterPro"/>
</dbReference>
<keyword evidence="5" id="KW-0804">Transcription</keyword>
<dbReference type="InterPro" id="IPR036388">
    <property type="entry name" value="WH-like_DNA-bd_sf"/>
</dbReference>
<evidence type="ECO:0000256" key="3">
    <source>
        <dbReference type="ARBA" id="ARBA00023015"/>
    </source>
</evidence>
<name>A0A644TJ65_9ZZZZ</name>
<dbReference type="PIRSF" id="PIRSF011572">
    <property type="entry name" value="GTP_sensing_CodY"/>
    <property type="match status" value="1"/>
</dbReference>
<dbReference type="GO" id="GO:0003677">
    <property type="term" value="F:DNA binding"/>
    <property type="evidence" value="ECO:0007669"/>
    <property type="project" value="UniProtKB-KW"/>
</dbReference>
<dbReference type="Pfam" id="PF08222">
    <property type="entry name" value="HTH_CodY"/>
    <property type="match status" value="1"/>
</dbReference>
<dbReference type="Gene3D" id="1.10.10.10">
    <property type="entry name" value="Winged helix-like DNA-binding domain superfamily/Winged helix DNA-binding domain"/>
    <property type="match status" value="1"/>
</dbReference>
<dbReference type="EMBL" id="VSSQ01000035">
    <property type="protein sequence ID" value="MPL66998.1"/>
    <property type="molecule type" value="Genomic_DNA"/>
</dbReference>
<accession>A0A644TJ65</accession>
<dbReference type="GO" id="GO:0045892">
    <property type="term" value="P:negative regulation of DNA-templated transcription"/>
    <property type="evidence" value="ECO:0007669"/>
    <property type="project" value="InterPro"/>
</dbReference>
<evidence type="ECO:0000256" key="5">
    <source>
        <dbReference type="ARBA" id="ARBA00023163"/>
    </source>
</evidence>
<dbReference type="InterPro" id="IPR029016">
    <property type="entry name" value="GAF-like_dom_sf"/>
</dbReference>
<evidence type="ECO:0000256" key="4">
    <source>
        <dbReference type="ARBA" id="ARBA00023125"/>
    </source>
</evidence>
<organism evidence="9">
    <name type="scientific">bioreactor metagenome</name>
    <dbReference type="NCBI Taxonomy" id="1076179"/>
    <lineage>
        <taxon>unclassified sequences</taxon>
        <taxon>metagenomes</taxon>
        <taxon>ecological metagenomes</taxon>
    </lineage>
</organism>
<keyword evidence="3" id="KW-0805">Transcription regulation</keyword>
<evidence type="ECO:0000259" key="8">
    <source>
        <dbReference type="Pfam" id="PF08222"/>
    </source>
</evidence>
<dbReference type="Pfam" id="PF06018">
    <property type="entry name" value="CodY"/>
    <property type="match status" value="1"/>
</dbReference>
<dbReference type="AlphaFoldDB" id="A0A644TJ65"/>
<keyword evidence="4" id="KW-0238">DNA-binding</keyword>
<dbReference type="InterPro" id="IPR010312">
    <property type="entry name" value="Transc_reg_CodY_N"/>
</dbReference>
<feature type="domain" description="Global transcriptional regulator CodY C-terminal" evidence="8">
    <location>
        <begin position="198"/>
        <end position="250"/>
    </location>
</feature>
<dbReference type="NCBIfam" id="TIGR02787">
    <property type="entry name" value="codY_Gpos"/>
    <property type="match status" value="1"/>
</dbReference>
<evidence type="ECO:0000256" key="1">
    <source>
        <dbReference type="ARBA" id="ARBA00022490"/>
    </source>
</evidence>
<dbReference type="PANTHER" id="PTHR40062">
    <property type="entry name" value="GTP-SENSING TRANSCRIPTIONAL PLEIOTROPIC REPRESSOR CODY"/>
    <property type="match status" value="1"/>
</dbReference>
<keyword evidence="1" id="KW-0963">Cytoplasm</keyword>
<proteinExistence type="inferred from homology"/>
<sequence>MLDLLEKTRFINRLLQNSEVLSYEEMADVLRDVIKSNIYIVSNDGKVLGYALLGDFECEIMLKSVLEKGLFPPSYMKWISNIKETSPNHTLHKQLCAFSEGTPCIFESKYTTIVPIFGNGVRLGTLILAKFEKEFDDGDLLLSEYASTVIGVQLLHYKALNIEDAARKKAMVQIAFSNLSYSELEAITEILNALQGNEGLLVASKIADRAGITRSVIVNALRKFESAGVLETESLGMKGTHVRILNEYLREGLLNNKK</sequence>
<dbReference type="SUPFAM" id="SSF46785">
    <property type="entry name" value="Winged helix' DNA-binding domain"/>
    <property type="match status" value="1"/>
</dbReference>
<dbReference type="InterPro" id="IPR036390">
    <property type="entry name" value="WH_DNA-bd_sf"/>
</dbReference>
<evidence type="ECO:0000313" key="9">
    <source>
        <dbReference type="EMBL" id="MPL66998.1"/>
    </source>
</evidence>
<feature type="domain" description="Global transcriptional regulator CodY N-terminal" evidence="7">
    <location>
        <begin position="4"/>
        <end position="176"/>
    </location>
</feature>
<dbReference type="HAMAP" id="MF_00621">
    <property type="entry name" value="HTH_type_CodY"/>
    <property type="match status" value="1"/>
</dbReference>
<comment type="caution">
    <text evidence="9">The sequence shown here is derived from an EMBL/GenBank/DDBJ whole genome shotgun (WGS) entry which is preliminary data.</text>
</comment>
<protein>
    <recommendedName>
        <fullName evidence="6">Global transcriptional regulator CodY</fullName>
    </recommendedName>
</protein>
<evidence type="ECO:0000256" key="6">
    <source>
        <dbReference type="ARBA" id="ARBA00034538"/>
    </source>
</evidence>
<dbReference type="NCBIfam" id="NF003170">
    <property type="entry name" value="PRK04158.1"/>
    <property type="match status" value="1"/>
</dbReference>
<dbReference type="InterPro" id="IPR013198">
    <property type="entry name" value="GTP_trans_reg_CodY_C"/>
</dbReference>
<dbReference type="GO" id="GO:0005525">
    <property type="term" value="F:GTP binding"/>
    <property type="evidence" value="ECO:0007669"/>
    <property type="project" value="InterPro"/>
</dbReference>
<evidence type="ECO:0000259" key="7">
    <source>
        <dbReference type="Pfam" id="PF06018"/>
    </source>
</evidence>